<organism evidence="7 8">
    <name type="scientific">Luteolibacter soli</name>
    <dbReference type="NCBI Taxonomy" id="3135280"/>
    <lineage>
        <taxon>Bacteria</taxon>
        <taxon>Pseudomonadati</taxon>
        <taxon>Verrucomicrobiota</taxon>
        <taxon>Verrucomicrobiia</taxon>
        <taxon>Verrucomicrobiales</taxon>
        <taxon>Verrucomicrobiaceae</taxon>
        <taxon>Luteolibacter</taxon>
    </lineage>
</organism>
<evidence type="ECO:0000256" key="5">
    <source>
        <dbReference type="ARBA" id="ARBA00023295"/>
    </source>
</evidence>
<dbReference type="PANTHER" id="PTHR34983:SF1">
    <property type="entry name" value="ARABINOGALACTAN ENDO-BETA-1,4-GALACTANASE A"/>
    <property type="match status" value="1"/>
</dbReference>
<accession>A0ABU9B0X7</accession>
<dbReference type="Pfam" id="PF07745">
    <property type="entry name" value="Glyco_hydro_53"/>
    <property type="match status" value="1"/>
</dbReference>
<evidence type="ECO:0000313" key="7">
    <source>
        <dbReference type="EMBL" id="MEK7952922.1"/>
    </source>
</evidence>
<keyword evidence="6" id="KW-0732">Signal</keyword>
<proteinExistence type="inferred from homology"/>
<dbReference type="InterPro" id="IPR017853">
    <property type="entry name" value="GH"/>
</dbReference>
<dbReference type="Proteomes" id="UP001371305">
    <property type="component" value="Unassembled WGS sequence"/>
</dbReference>
<evidence type="ECO:0000256" key="2">
    <source>
        <dbReference type="ARBA" id="ARBA00010687"/>
    </source>
</evidence>
<keyword evidence="5 6" id="KW-0326">Glycosidase</keyword>
<evidence type="ECO:0000313" key="8">
    <source>
        <dbReference type="Proteomes" id="UP001371305"/>
    </source>
</evidence>
<evidence type="ECO:0000256" key="3">
    <source>
        <dbReference type="ARBA" id="ARBA00012556"/>
    </source>
</evidence>
<evidence type="ECO:0000256" key="4">
    <source>
        <dbReference type="ARBA" id="ARBA00022801"/>
    </source>
</evidence>
<sequence length="507" mass="55681">MKWCRNFLMAAFIASAAAETPFIGVDANYSLGMEKEGKSWSWDGKKRDLFEGMAKSGVHGFRVRLWVGDEGAHGKIESTSVVKRALAAGLDPYLVIFLSEDWADLMKQPAPKIWADLDLKARAAAVKDYSREMVTHFRSEGLKSHLYEIGNEIDYGICGVYPGKSTKKSPESLSKKCWPEAVELIKASQAGVLEADPEAKFLLHIAHWWDVEFVNGFFKFMKENAARVDYAGLSYFPSSNIGGSLEMGQFLDVAKRLNELTNVPVIVPEVAYPSTADFKGQFSRWKKETPGYPLTPDGQRRWVSDFLDACAKTPAIAGVYYWSPEWCGEGMWKGMAFFDPDGSARPAWSAFAKPRAERSAPKSSVFLEVRDGKVHAVPVATAREKAAPVLAEKLAKAGRVNVDYIKDITDSVLVVDGYRVILRASLSGNLDLALQPDAPVADAKAVIDKMDPAAQRLMVFAVNPEDRVVAETLAVASQRGVEVVVHPVADDKPLKFGLGGTKADSAY</sequence>
<reference evidence="7 8" key="1">
    <citation type="submission" date="2024-04" db="EMBL/GenBank/DDBJ databases">
        <title>Luteolibacter sp. isolated from soil.</title>
        <authorList>
            <person name="An J."/>
        </authorList>
    </citation>
    <scope>NUCLEOTIDE SEQUENCE [LARGE SCALE GENOMIC DNA]</scope>
    <source>
        <strain evidence="7 8">Y139</strain>
    </source>
</reference>
<dbReference type="RefSeq" id="WP_341406682.1">
    <property type="nucleotide sequence ID" value="NZ_JBBUKT010000009.1"/>
</dbReference>
<comment type="catalytic activity">
    <reaction evidence="1 6">
        <text>The enzyme specifically hydrolyzes (1-&gt;4)-beta-D-galactosidic linkages in type I arabinogalactans.</text>
        <dbReference type="EC" id="3.2.1.89"/>
    </reaction>
</comment>
<dbReference type="EMBL" id="JBBUKT010000009">
    <property type="protein sequence ID" value="MEK7952922.1"/>
    <property type="molecule type" value="Genomic_DNA"/>
</dbReference>
<evidence type="ECO:0000256" key="1">
    <source>
        <dbReference type="ARBA" id="ARBA00001695"/>
    </source>
</evidence>
<protein>
    <recommendedName>
        <fullName evidence="3 6">Arabinogalactan endo-beta-1,4-galactanase</fullName>
        <ecNumber evidence="3 6">3.2.1.89</ecNumber>
    </recommendedName>
</protein>
<dbReference type="EC" id="3.2.1.89" evidence="3 6"/>
<gene>
    <name evidence="7" type="ORF">WKV53_20585</name>
</gene>
<dbReference type="SUPFAM" id="SSF51445">
    <property type="entry name" value="(Trans)glycosidases"/>
    <property type="match status" value="1"/>
</dbReference>
<dbReference type="InterPro" id="IPR011683">
    <property type="entry name" value="Glyco_hydro_53"/>
</dbReference>
<evidence type="ECO:0000256" key="6">
    <source>
        <dbReference type="RuleBase" id="RU361192"/>
    </source>
</evidence>
<keyword evidence="8" id="KW-1185">Reference proteome</keyword>
<dbReference type="GO" id="GO:0016787">
    <property type="term" value="F:hydrolase activity"/>
    <property type="evidence" value="ECO:0007669"/>
    <property type="project" value="UniProtKB-KW"/>
</dbReference>
<name>A0ABU9B0X7_9BACT</name>
<comment type="caution">
    <text evidence="7">The sequence shown here is derived from an EMBL/GenBank/DDBJ whole genome shotgun (WGS) entry which is preliminary data.</text>
</comment>
<dbReference type="Gene3D" id="3.20.20.80">
    <property type="entry name" value="Glycosidases"/>
    <property type="match status" value="1"/>
</dbReference>
<feature type="signal peptide" evidence="6">
    <location>
        <begin position="1"/>
        <end position="16"/>
    </location>
</feature>
<dbReference type="PANTHER" id="PTHR34983">
    <property type="entry name" value="ARABINOGALACTAN ENDO-BETA-1,4-GALACTANASE A"/>
    <property type="match status" value="1"/>
</dbReference>
<feature type="chain" id="PRO_5044958872" description="Arabinogalactan endo-beta-1,4-galactanase" evidence="6">
    <location>
        <begin position="17"/>
        <end position="507"/>
    </location>
</feature>
<keyword evidence="4 6" id="KW-0378">Hydrolase</keyword>
<comment type="similarity">
    <text evidence="2 6">Belongs to the glycosyl hydrolase 53 family.</text>
</comment>